<dbReference type="EMBL" id="VHJK01000001">
    <property type="protein sequence ID" value="TRD12777.1"/>
    <property type="molecule type" value="Genomic_DNA"/>
</dbReference>
<evidence type="ECO:0000256" key="2">
    <source>
        <dbReference type="SAM" id="Phobius"/>
    </source>
</evidence>
<dbReference type="InterPro" id="IPR036388">
    <property type="entry name" value="WH-like_DNA-bd_sf"/>
</dbReference>
<dbReference type="SMART" id="SM00421">
    <property type="entry name" value="HTH_LUXR"/>
    <property type="match status" value="1"/>
</dbReference>
<reference evidence="4 5" key="1">
    <citation type="submission" date="2019-06" db="EMBL/GenBank/DDBJ databases">
        <title>Erythrobacter insulae sp. nov., isolated from a tidal flat.</title>
        <authorList>
            <person name="Yoon J.-H."/>
        </authorList>
    </citation>
    <scope>NUCLEOTIDE SEQUENCE [LARGE SCALE GENOMIC DNA]</scope>
    <source>
        <strain evidence="4 5">JBTF-M21</strain>
    </source>
</reference>
<dbReference type="InterPro" id="IPR016032">
    <property type="entry name" value="Sig_transdc_resp-reg_C-effctor"/>
</dbReference>
<keyword evidence="2" id="KW-1133">Transmembrane helix</keyword>
<dbReference type="GO" id="GO:0006355">
    <property type="term" value="P:regulation of DNA-templated transcription"/>
    <property type="evidence" value="ECO:0007669"/>
    <property type="project" value="InterPro"/>
</dbReference>
<keyword evidence="2" id="KW-0472">Membrane</keyword>
<dbReference type="Gene3D" id="1.10.10.10">
    <property type="entry name" value="Winged helix-like DNA-binding domain superfamily/Winged helix DNA-binding domain"/>
    <property type="match status" value="1"/>
</dbReference>
<evidence type="ECO:0000313" key="5">
    <source>
        <dbReference type="Proteomes" id="UP000316343"/>
    </source>
</evidence>
<evidence type="ECO:0000256" key="1">
    <source>
        <dbReference type="SAM" id="MobiDB-lite"/>
    </source>
</evidence>
<evidence type="ECO:0000313" key="4">
    <source>
        <dbReference type="EMBL" id="TRD12777.1"/>
    </source>
</evidence>
<dbReference type="SUPFAM" id="SSF46894">
    <property type="entry name" value="C-terminal effector domain of the bipartite response regulators"/>
    <property type="match status" value="1"/>
</dbReference>
<dbReference type="Proteomes" id="UP000316343">
    <property type="component" value="Unassembled WGS sequence"/>
</dbReference>
<comment type="caution">
    <text evidence="4">The sequence shown here is derived from an EMBL/GenBank/DDBJ whole genome shotgun (WGS) entry which is preliminary data.</text>
</comment>
<dbReference type="AlphaFoldDB" id="A0A547PF78"/>
<gene>
    <name evidence="4" type="ORF">FGU71_07880</name>
</gene>
<sequence length="208" mass="22468">MPPEAARPLTERQRAVIKRIDRRMPIKVIAQELGVSETRINQHIRALKDIYSAGSLGDLVEIYRASTKAEREEAGSSPSDRPPSKQDADSDPSASEQKDFTESVYSKNQVPDLGKIGDTDFRVDRGELVMSDVLPLIEQAPWLRSGEPKVVPGVLDGEHAVLFRLAAIISIAFGVLAAVVLSVTAAVALSEAMDGTARVPVDEVKPSA</sequence>
<organism evidence="4 5">
    <name type="scientific">Erythrobacter insulae</name>
    <dbReference type="NCBI Taxonomy" id="2584124"/>
    <lineage>
        <taxon>Bacteria</taxon>
        <taxon>Pseudomonadati</taxon>
        <taxon>Pseudomonadota</taxon>
        <taxon>Alphaproteobacteria</taxon>
        <taxon>Sphingomonadales</taxon>
        <taxon>Erythrobacteraceae</taxon>
        <taxon>Erythrobacter/Porphyrobacter group</taxon>
        <taxon>Erythrobacter</taxon>
    </lineage>
</organism>
<keyword evidence="2" id="KW-0812">Transmembrane</keyword>
<protein>
    <recommendedName>
        <fullName evidence="3">HTH luxR-type domain-containing protein</fullName>
    </recommendedName>
</protein>
<accession>A0A547PF78</accession>
<feature type="transmembrane region" description="Helical" evidence="2">
    <location>
        <begin position="161"/>
        <end position="189"/>
    </location>
</feature>
<dbReference type="GO" id="GO:0003677">
    <property type="term" value="F:DNA binding"/>
    <property type="evidence" value="ECO:0007669"/>
    <property type="project" value="InterPro"/>
</dbReference>
<dbReference type="OrthoDB" id="7502277at2"/>
<evidence type="ECO:0000259" key="3">
    <source>
        <dbReference type="SMART" id="SM00421"/>
    </source>
</evidence>
<name>A0A547PF78_9SPHN</name>
<keyword evidence="5" id="KW-1185">Reference proteome</keyword>
<feature type="domain" description="HTH luxR-type" evidence="3">
    <location>
        <begin position="6"/>
        <end position="63"/>
    </location>
</feature>
<proteinExistence type="predicted"/>
<feature type="region of interest" description="Disordered" evidence="1">
    <location>
        <begin position="67"/>
        <end position="104"/>
    </location>
</feature>
<dbReference type="InterPro" id="IPR000792">
    <property type="entry name" value="Tscrpt_reg_LuxR_C"/>
</dbReference>